<protein>
    <recommendedName>
        <fullName evidence="3">RING-type domain-containing protein</fullName>
    </recommendedName>
</protein>
<dbReference type="EMBL" id="MF782455">
    <property type="protein sequence ID" value="ATZ80666.1"/>
    <property type="molecule type" value="Genomic_DNA"/>
</dbReference>
<evidence type="ECO:0008006" key="3">
    <source>
        <dbReference type="Google" id="ProtNLM"/>
    </source>
</evidence>
<keyword evidence="2" id="KW-1185">Reference proteome</keyword>
<evidence type="ECO:0000313" key="2">
    <source>
        <dbReference type="Proteomes" id="UP000240325"/>
    </source>
</evidence>
<dbReference type="SUPFAM" id="SSF57850">
    <property type="entry name" value="RING/U-box"/>
    <property type="match status" value="1"/>
</dbReference>
<organism evidence="1">
    <name type="scientific">Bodo saltans virus</name>
    <dbReference type="NCBI Taxonomy" id="2024608"/>
    <lineage>
        <taxon>Viruses</taxon>
        <taxon>Varidnaviria</taxon>
        <taxon>Bamfordvirae</taxon>
        <taxon>Nucleocytoviricota</taxon>
        <taxon>Megaviricetes</taxon>
        <taxon>Imitervirales</taxon>
        <taxon>Mimiviridae</taxon>
        <taxon>Klosneuvirinae</taxon>
        <taxon>Theiavirus</taxon>
        <taxon>Theiavirus salishense</taxon>
    </lineage>
</organism>
<gene>
    <name evidence="1" type="ORF">BMW23_0620</name>
</gene>
<accession>A0A2H4UUY6</accession>
<name>A0A2H4UUY6_9VIRU</name>
<sequence length="369" mass="44576">MNLIDLICPICLETPIVPYNFKTNSNNFCSSNHIFCLECLYEYLRCNFQISCFVSKCFCPLDRTIYQLENISPESIFDIIIPNDIVYEQLDKEEIITCKICTTLNLHHNELKRKNYYEHWINVHYKNDNHLVSLAQPEINDDNYILLPPELTTVEEIERQRWIERCMQDERYAIQYSRIMLEKFNFFKKFKEIWLKCKNMRTNICLPLNIWKIEFDKLKNEIIEHMQDLDKYQSNRFFTTICATNFRTNHTIPNIDFSKKIKNNLVFRKCKNKFERIQLEQHNGDIFDYLKFIEIEKDNYDIEQQKKKGHYEKHKDIVLINKLKNNLNNESIHKLKRHRRRFNKINRNLELQREVITVPVVVGGVGNAE</sequence>
<dbReference type="Proteomes" id="UP000240325">
    <property type="component" value="Segment"/>
</dbReference>
<reference evidence="1" key="1">
    <citation type="journal article" date="2017" name="Elife">
        <title>The kinetoplastid-infecting Bodo saltans virus (BsV), a window into the most abundant giant viruses in the sea.</title>
        <authorList>
            <person name="Deeg C.M."/>
            <person name="Chow C.-E.T."/>
            <person name="Suttle C.A."/>
        </authorList>
    </citation>
    <scope>NUCLEOTIDE SEQUENCE</scope>
    <source>
        <strain evidence="1">NG1</strain>
    </source>
</reference>
<evidence type="ECO:0000313" key="1">
    <source>
        <dbReference type="EMBL" id="ATZ80666.1"/>
    </source>
</evidence>
<proteinExistence type="predicted"/>